<dbReference type="EMBL" id="ABCS01000076">
    <property type="protein sequence ID" value="EDM75980.1"/>
    <property type="molecule type" value="Genomic_DNA"/>
</dbReference>
<keyword evidence="3" id="KW-1185">Reference proteome</keyword>
<feature type="compositionally biased region" description="Basic and acidic residues" evidence="1">
    <location>
        <begin position="61"/>
        <end position="72"/>
    </location>
</feature>
<proteinExistence type="predicted"/>
<dbReference type="STRING" id="391625.PPSIR1_19944"/>
<name>A6GDU1_9BACT</name>
<comment type="caution">
    <text evidence="2">The sequence shown here is derived from an EMBL/GenBank/DDBJ whole genome shotgun (WGS) entry which is preliminary data.</text>
</comment>
<dbReference type="Proteomes" id="UP000005801">
    <property type="component" value="Unassembled WGS sequence"/>
</dbReference>
<sequence length="307" mass="32600">MPSFPTPCAPSDPQIRAVGEQVLGDLQRSFRAHAAAPGRAAKNDIDRGVQNIVAARAKRAPGRDQARAHAELDGAAPPSSASFSGIQIIDPNAPEPEPEAPAVPRGPRIALVGTEVRCWAETNEAGADEIVLGGFCTDPFGNVTPLDPRMIDDDFEVGELVEYEGGQVLAEVPLLATAPSWPATYSITLTLVEKDVEGFDQNVAQLWSGLQPHVRGRLGAVAGVAGLASRAVPVVAVTSWVVSSFVSWMREWSQDDLIGTRIISVALEGLDDGAFARAGLLNPQMFRLDFKGSGGHYSIDGYLTLLR</sequence>
<evidence type="ECO:0000256" key="1">
    <source>
        <dbReference type="SAM" id="MobiDB-lite"/>
    </source>
</evidence>
<evidence type="ECO:0000313" key="3">
    <source>
        <dbReference type="Proteomes" id="UP000005801"/>
    </source>
</evidence>
<reference evidence="2 3" key="1">
    <citation type="submission" date="2007-06" db="EMBL/GenBank/DDBJ databases">
        <authorList>
            <person name="Shimkets L."/>
            <person name="Ferriera S."/>
            <person name="Johnson J."/>
            <person name="Kravitz S."/>
            <person name="Beeson K."/>
            <person name="Sutton G."/>
            <person name="Rogers Y.-H."/>
            <person name="Friedman R."/>
            <person name="Frazier M."/>
            <person name="Venter J.C."/>
        </authorList>
    </citation>
    <scope>NUCLEOTIDE SEQUENCE [LARGE SCALE GENOMIC DNA]</scope>
    <source>
        <strain evidence="2 3">SIR-1</strain>
    </source>
</reference>
<evidence type="ECO:0000313" key="2">
    <source>
        <dbReference type="EMBL" id="EDM75980.1"/>
    </source>
</evidence>
<gene>
    <name evidence="2" type="ORF">PPSIR1_19944</name>
</gene>
<accession>A6GDU1</accession>
<organism evidence="2 3">
    <name type="scientific">Plesiocystis pacifica SIR-1</name>
    <dbReference type="NCBI Taxonomy" id="391625"/>
    <lineage>
        <taxon>Bacteria</taxon>
        <taxon>Pseudomonadati</taxon>
        <taxon>Myxococcota</taxon>
        <taxon>Polyangia</taxon>
        <taxon>Nannocystales</taxon>
        <taxon>Nannocystaceae</taxon>
        <taxon>Plesiocystis</taxon>
    </lineage>
</organism>
<protein>
    <submittedName>
        <fullName evidence="2">Uncharacterized protein</fullName>
    </submittedName>
</protein>
<feature type="region of interest" description="Disordered" evidence="1">
    <location>
        <begin position="57"/>
        <end position="105"/>
    </location>
</feature>
<dbReference type="AlphaFoldDB" id="A6GDU1"/>